<name>A0A0L0T4S3_ALLM3</name>
<feature type="transmembrane region" description="Helical" evidence="2">
    <location>
        <begin position="235"/>
        <end position="258"/>
    </location>
</feature>
<dbReference type="EMBL" id="GG745362">
    <property type="protein sequence ID" value="KNE69706.1"/>
    <property type="molecule type" value="Genomic_DNA"/>
</dbReference>
<evidence type="ECO:0000256" key="2">
    <source>
        <dbReference type="SAM" id="Phobius"/>
    </source>
</evidence>
<keyword evidence="4" id="KW-1185">Reference proteome</keyword>
<feature type="region of interest" description="Disordered" evidence="1">
    <location>
        <begin position="411"/>
        <end position="431"/>
    </location>
</feature>
<keyword evidence="2" id="KW-1133">Transmembrane helix</keyword>
<evidence type="ECO:0000256" key="1">
    <source>
        <dbReference type="SAM" id="MobiDB-lite"/>
    </source>
</evidence>
<dbReference type="Proteomes" id="UP000054350">
    <property type="component" value="Unassembled WGS sequence"/>
</dbReference>
<dbReference type="AlphaFoldDB" id="A0A0L0T4S3"/>
<accession>A0A0L0T4S3</accession>
<feature type="transmembrane region" description="Helical" evidence="2">
    <location>
        <begin position="278"/>
        <end position="296"/>
    </location>
</feature>
<feature type="transmembrane region" description="Helical" evidence="2">
    <location>
        <begin position="200"/>
        <end position="219"/>
    </location>
</feature>
<reference evidence="3 4" key="1">
    <citation type="submission" date="2009-11" db="EMBL/GenBank/DDBJ databases">
        <title>Annotation of Allomyces macrogynus ATCC 38327.</title>
        <authorList>
            <consortium name="The Broad Institute Genome Sequencing Platform"/>
            <person name="Russ C."/>
            <person name="Cuomo C."/>
            <person name="Burger G."/>
            <person name="Gray M.W."/>
            <person name="Holland P.W.H."/>
            <person name="King N."/>
            <person name="Lang F.B.F."/>
            <person name="Roger A.J."/>
            <person name="Ruiz-Trillo I."/>
            <person name="Young S.K."/>
            <person name="Zeng Q."/>
            <person name="Gargeya S."/>
            <person name="Fitzgerald M."/>
            <person name="Haas B."/>
            <person name="Abouelleil A."/>
            <person name="Alvarado L."/>
            <person name="Arachchi H.M."/>
            <person name="Berlin A."/>
            <person name="Chapman S.B."/>
            <person name="Gearin G."/>
            <person name="Goldberg J."/>
            <person name="Griggs A."/>
            <person name="Gujja S."/>
            <person name="Hansen M."/>
            <person name="Heiman D."/>
            <person name="Howarth C."/>
            <person name="Larimer J."/>
            <person name="Lui A."/>
            <person name="MacDonald P.J.P."/>
            <person name="McCowen C."/>
            <person name="Montmayeur A."/>
            <person name="Murphy C."/>
            <person name="Neiman D."/>
            <person name="Pearson M."/>
            <person name="Priest M."/>
            <person name="Roberts A."/>
            <person name="Saif S."/>
            <person name="Shea T."/>
            <person name="Sisk P."/>
            <person name="Stolte C."/>
            <person name="Sykes S."/>
            <person name="Wortman J."/>
            <person name="Nusbaum C."/>
            <person name="Birren B."/>
        </authorList>
    </citation>
    <scope>NUCLEOTIDE SEQUENCE [LARGE SCALE GENOMIC DNA]</scope>
    <source>
        <strain evidence="3 4">ATCC 38327</strain>
    </source>
</reference>
<feature type="transmembrane region" description="Helical" evidence="2">
    <location>
        <begin position="20"/>
        <end position="40"/>
    </location>
</feature>
<organism evidence="3 4">
    <name type="scientific">Allomyces macrogynus (strain ATCC 38327)</name>
    <name type="common">Allomyces javanicus var. macrogynus</name>
    <dbReference type="NCBI Taxonomy" id="578462"/>
    <lineage>
        <taxon>Eukaryota</taxon>
        <taxon>Fungi</taxon>
        <taxon>Fungi incertae sedis</taxon>
        <taxon>Blastocladiomycota</taxon>
        <taxon>Blastocladiomycetes</taxon>
        <taxon>Blastocladiales</taxon>
        <taxon>Blastocladiaceae</taxon>
        <taxon>Allomyces</taxon>
    </lineage>
</organism>
<dbReference type="OrthoDB" id="10354772at2759"/>
<keyword evidence="2" id="KW-0472">Membrane</keyword>
<feature type="transmembrane region" description="Helical" evidence="2">
    <location>
        <begin position="342"/>
        <end position="365"/>
    </location>
</feature>
<evidence type="ECO:0000313" key="3">
    <source>
        <dbReference type="EMBL" id="KNE69706.1"/>
    </source>
</evidence>
<dbReference type="VEuPathDB" id="FungiDB:AMAG_14253"/>
<proteinExistence type="predicted"/>
<reference evidence="4" key="2">
    <citation type="submission" date="2009-11" db="EMBL/GenBank/DDBJ databases">
        <title>The Genome Sequence of Allomyces macrogynus strain ATCC 38327.</title>
        <authorList>
            <consortium name="The Broad Institute Genome Sequencing Platform"/>
            <person name="Russ C."/>
            <person name="Cuomo C."/>
            <person name="Shea T."/>
            <person name="Young S.K."/>
            <person name="Zeng Q."/>
            <person name="Koehrsen M."/>
            <person name="Haas B."/>
            <person name="Borodovsky M."/>
            <person name="Guigo R."/>
            <person name="Alvarado L."/>
            <person name="Berlin A."/>
            <person name="Borenstein D."/>
            <person name="Chen Z."/>
            <person name="Engels R."/>
            <person name="Freedman E."/>
            <person name="Gellesch M."/>
            <person name="Goldberg J."/>
            <person name="Griggs A."/>
            <person name="Gujja S."/>
            <person name="Heiman D."/>
            <person name="Hepburn T."/>
            <person name="Howarth C."/>
            <person name="Jen D."/>
            <person name="Larson L."/>
            <person name="Lewis B."/>
            <person name="Mehta T."/>
            <person name="Park D."/>
            <person name="Pearson M."/>
            <person name="Roberts A."/>
            <person name="Saif S."/>
            <person name="Shenoy N."/>
            <person name="Sisk P."/>
            <person name="Stolte C."/>
            <person name="Sykes S."/>
            <person name="Walk T."/>
            <person name="White J."/>
            <person name="Yandava C."/>
            <person name="Burger G."/>
            <person name="Gray M.W."/>
            <person name="Holland P.W.H."/>
            <person name="King N."/>
            <person name="Lang F.B.F."/>
            <person name="Roger A.J."/>
            <person name="Ruiz-Trillo I."/>
            <person name="Lander E."/>
            <person name="Nusbaum C."/>
        </authorList>
    </citation>
    <scope>NUCLEOTIDE SEQUENCE [LARGE SCALE GENOMIC DNA]</scope>
    <source>
        <strain evidence="4">ATCC 38327</strain>
    </source>
</reference>
<keyword evidence="2" id="KW-0812">Transmembrane</keyword>
<evidence type="ECO:0000313" key="4">
    <source>
        <dbReference type="Proteomes" id="UP000054350"/>
    </source>
</evidence>
<feature type="transmembrane region" description="Helical" evidence="2">
    <location>
        <begin position="167"/>
        <end position="188"/>
    </location>
</feature>
<gene>
    <name evidence="3" type="ORF">AMAG_14253</name>
</gene>
<sequence length="431" mass="47073">MGRGNTFRTRLPEYSMRAQLLLAIESSIVANVVLVVDPTIDPLNLLGYLGGAVRMAAYCALLELLAKIMAWRESTREPGAAAATHQRRPESDLTIMSLLNWSWPLSRPGRGPAWINSAETTVYRKRSITGDMFAWSPSTCIFTLILVLYATTTWNAVHLFWRKRSRFYAAILILIVTQLYDMIFSLFLLYGAGATPAQMVIDYLACAMFTVLFSWLNFLRFRQFGGSSWPRATKLLGGCTVVLSVYWAVHMLLGWYLIGSTGHYGNFAYTNQMFAAGYLYDAALNAALSTAFLVQLRAMARDNVFRSGLQRYVTKAQFLLVLESASLAAVLALQLIDPTVDPIWLLVYFAQAIRMAAYCTLLHLLTRIMAPAKGPSPGGHSSSFSTETGSGTAHSATNAIVSTATVGNTRTGAAAAPARHATSKVNGAGGS</sequence>
<protein>
    <submittedName>
        <fullName evidence="3">Uncharacterized protein</fullName>
    </submittedName>
</protein>
<feature type="transmembrane region" description="Helical" evidence="2">
    <location>
        <begin position="317"/>
        <end position="336"/>
    </location>
</feature>